<protein>
    <submittedName>
        <fullName evidence="2">Uncharacterized protein</fullName>
    </submittedName>
</protein>
<accession>A0A3S8U1N6</accession>
<feature type="signal peptide" evidence="1">
    <location>
        <begin position="1"/>
        <end position="17"/>
    </location>
</feature>
<evidence type="ECO:0000256" key="1">
    <source>
        <dbReference type="SAM" id="SignalP"/>
    </source>
</evidence>
<organism evidence="2 3">
    <name type="scientific">Tabrizicola piscis</name>
    <dbReference type="NCBI Taxonomy" id="2494374"/>
    <lineage>
        <taxon>Bacteria</taxon>
        <taxon>Pseudomonadati</taxon>
        <taxon>Pseudomonadota</taxon>
        <taxon>Alphaproteobacteria</taxon>
        <taxon>Rhodobacterales</taxon>
        <taxon>Paracoccaceae</taxon>
        <taxon>Tabrizicola</taxon>
    </lineage>
</organism>
<dbReference type="OrthoDB" id="495539at2"/>
<dbReference type="EMBL" id="CP034328">
    <property type="protein sequence ID" value="AZL57507.1"/>
    <property type="molecule type" value="Genomic_DNA"/>
</dbReference>
<keyword evidence="1" id="KW-0732">Signal</keyword>
<dbReference type="InterPro" id="IPR046576">
    <property type="entry name" value="DUF6636"/>
</dbReference>
<dbReference type="Proteomes" id="UP000282002">
    <property type="component" value="Chromosome"/>
</dbReference>
<reference evidence="2 3" key="1">
    <citation type="submission" date="2018-12" db="EMBL/GenBank/DDBJ databases">
        <title>Complete genome sequencing of Tabrizicola sp. K13M18.</title>
        <authorList>
            <person name="Bae J.-W."/>
        </authorList>
    </citation>
    <scope>NUCLEOTIDE SEQUENCE [LARGE SCALE GENOMIC DNA]</scope>
    <source>
        <strain evidence="2 3">K13M18</strain>
    </source>
</reference>
<sequence>MRLWGVLLVVMAGPAAADEYLTFQSPTGNIHCGLYQWDGQASVRCDLMNLVPTYTRAPVGCELDWGSAFGLDKRGKGYLACVGDAVADPDNPVLGYGEAVSLGGISCVSAETGMTCSNAEGHGFQIARAKQRLY</sequence>
<dbReference type="RefSeq" id="WP_125323695.1">
    <property type="nucleotide sequence ID" value="NZ_CP034328.1"/>
</dbReference>
<evidence type="ECO:0000313" key="3">
    <source>
        <dbReference type="Proteomes" id="UP000282002"/>
    </source>
</evidence>
<dbReference type="Pfam" id="PF20341">
    <property type="entry name" value="DUF6636"/>
    <property type="match status" value="1"/>
</dbReference>
<proteinExistence type="predicted"/>
<gene>
    <name evidence="2" type="ORF">EI545_00795</name>
</gene>
<feature type="chain" id="PRO_5019137743" evidence="1">
    <location>
        <begin position="18"/>
        <end position="134"/>
    </location>
</feature>
<dbReference type="KEGG" id="taw:EI545_00795"/>
<keyword evidence="3" id="KW-1185">Reference proteome</keyword>
<name>A0A3S8U1N6_9RHOB</name>
<evidence type="ECO:0000313" key="2">
    <source>
        <dbReference type="EMBL" id="AZL57507.1"/>
    </source>
</evidence>
<dbReference type="AlphaFoldDB" id="A0A3S8U1N6"/>